<protein>
    <recommendedName>
        <fullName evidence="3">SEC-C motif domain protein</fullName>
    </recommendedName>
</protein>
<dbReference type="Proteomes" id="UP000189670">
    <property type="component" value="Unassembled WGS sequence"/>
</dbReference>
<proteinExistence type="predicted"/>
<evidence type="ECO:0000313" key="1">
    <source>
        <dbReference type="EMBL" id="ETR65513.1"/>
    </source>
</evidence>
<dbReference type="InterPro" id="IPR004027">
    <property type="entry name" value="SEC_C_motif"/>
</dbReference>
<dbReference type="SUPFAM" id="SSF103642">
    <property type="entry name" value="Sec-C motif"/>
    <property type="match status" value="1"/>
</dbReference>
<accession>A0A1V1NSH4</accession>
<dbReference type="AlphaFoldDB" id="A0A1V1NSH4"/>
<comment type="caution">
    <text evidence="1">The sequence shown here is derived from an EMBL/GenBank/DDBJ whole genome shotgun (WGS) entry which is preliminary data.</text>
</comment>
<dbReference type="EMBL" id="ATBP01002748">
    <property type="protein sequence ID" value="ETR65513.1"/>
    <property type="molecule type" value="Genomic_DNA"/>
</dbReference>
<dbReference type="Pfam" id="PF02810">
    <property type="entry name" value="SEC-C"/>
    <property type="match status" value="1"/>
</dbReference>
<organism evidence="1 2">
    <name type="scientific">Candidatus Magnetoglobus multicellularis str. Araruama</name>
    <dbReference type="NCBI Taxonomy" id="890399"/>
    <lineage>
        <taxon>Bacteria</taxon>
        <taxon>Pseudomonadati</taxon>
        <taxon>Thermodesulfobacteriota</taxon>
        <taxon>Desulfobacteria</taxon>
        <taxon>Desulfobacterales</taxon>
        <taxon>Desulfobacteraceae</taxon>
        <taxon>Candidatus Magnetoglobus</taxon>
    </lineage>
</organism>
<reference evidence="2" key="1">
    <citation type="submission" date="2012-11" db="EMBL/GenBank/DDBJ databases">
        <authorList>
            <person name="Lucero-Rivera Y.E."/>
            <person name="Tovar-Ramirez D."/>
        </authorList>
    </citation>
    <scope>NUCLEOTIDE SEQUENCE [LARGE SCALE GENOMIC DNA]</scope>
    <source>
        <strain evidence="2">Araruama</strain>
    </source>
</reference>
<evidence type="ECO:0000313" key="2">
    <source>
        <dbReference type="Proteomes" id="UP000189670"/>
    </source>
</evidence>
<name>A0A1V1NSH4_9BACT</name>
<sequence length="132" mass="14376">MVKIGRNTPCPCGSGKKYKHCCEQKESAIKEQKLPPGKFHYESGSYGGADRGFMPSIMGYKVEGNALKEHLCLVNPDMIFEDEDTASSMAEKHLSAAKAIVDNGGSPQNFALSLRHEGYKGLSDFQVVSNGF</sequence>
<dbReference type="Gene3D" id="3.10.450.50">
    <property type="match status" value="1"/>
</dbReference>
<gene>
    <name evidence="1" type="ORF">OMM_14127</name>
</gene>
<evidence type="ECO:0008006" key="3">
    <source>
        <dbReference type="Google" id="ProtNLM"/>
    </source>
</evidence>